<dbReference type="SMART" id="SM00165">
    <property type="entry name" value="UBA"/>
    <property type="match status" value="2"/>
</dbReference>
<dbReference type="SUPFAM" id="SSF54236">
    <property type="entry name" value="Ubiquitin-like"/>
    <property type="match status" value="1"/>
</dbReference>
<dbReference type="Gene3D" id="3.10.20.90">
    <property type="entry name" value="Phosphatidylinositol 3-kinase Catalytic Subunit, Chain A, domain 1"/>
    <property type="match status" value="1"/>
</dbReference>
<keyword evidence="3 5" id="KW-0234">DNA repair</keyword>
<dbReference type="AlphaFoldDB" id="A0A168BUY4"/>
<evidence type="ECO:0000259" key="8">
    <source>
        <dbReference type="PROSITE" id="PS50053"/>
    </source>
</evidence>
<dbReference type="InterPro" id="IPR006636">
    <property type="entry name" value="STI1_HS-bd"/>
</dbReference>
<feature type="region of interest" description="Disordered" evidence="6">
    <location>
        <begin position="205"/>
        <end position="254"/>
    </location>
</feature>
<dbReference type="SUPFAM" id="SSF46934">
    <property type="entry name" value="UBA-like"/>
    <property type="match status" value="2"/>
</dbReference>
<keyword evidence="10" id="KW-1185">Reference proteome</keyword>
<dbReference type="GO" id="GO:0003684">
    <property type="term" value="F:damaged DNA binding"/>
    <property type="evidence" value="ECO:0007669"/>
    <property type="project" value="UniProtKB-UniRule"/>
</dbReference>
<comment type="subcellular location">
    <subcellularLocation>
        <location evidence="5">Nucleus</location>
    </subcellularLocation>
    <subcellularLocation>
        <location evidence="5">Cytoplasm</location>
    </subcellularLocation>
</comment>
<dbReference type="Pfam" id="PF00627">
    <property type="entry name" value="UBA"/>
    <property type="match status" value="2"/>
</dbReference>
<feature type="compositionally biased region" description="Low complexity" evidence="6">
    <location>
        <begin position="242"/>
        <end position="254"/>
    </location>
</feature>
<dbReference type="Proteomes" id="UP000242877">
    <property type="component" value="Unassembled WGS sequence"/>
</dbReference>
<evidence type="ECO:0000256" key="6">
    <source>
        <dbReference type="SAM" id="MobiDB-lite"/>
    </source>
</evidence>
<name>A0A168BUY4_9EURO</name>
<keyword evidence="1" id="KW-0677">Repeat</keyword>
<dbReference type="PANTHER" id="PTHR10621">
    <property type="entry name" value="UV EXCISION REPAIR PROTEIN RAD23"/>
    <property type="match status" value="1"/>
</dbReference>
<dbReference type="GO" id="GO:0006289">
    <property type="term" value="P:nucleotide-excision repair"/>
    <property type="evidence" value="ECO:0007669"/>
    <property type="project" value="UniProtKB-UniRule"/>
</dbReference>
<evidence type="ECO:0000256" key="5">
    <source>
        <dbReference type="RuleBase" id="RU367049"/>
    </source>
</evidence>
<dbReference type="Pfam" id="PF09280">
    <property type="entry name" value="XPC-binding"/>
    <property type="match status" value="1"/>
</dbReference>
<keyword evidence="5" id="KW-0963">Cytoplasm</keyword>
<sequence>MKLSFRDLKQTRFTVDAEPADTIKTVKQKITEVRTEWDPQALKLIYSGKILQDDKTVESYNIEEKGYIVCMVQKPKQPAQASTSKTPSTPAVPKQSTSTTTAAAQAPQRNATSSTAAAEPATPSPAARSSTAAAPAAAGAAETGAGGPLNDNALLVGAASQSAIAEMEAMGFPRDMATRAMRAAFFNPDRAIEYLLNGIPESAERALEAQSQQQQQTQQQAASQSSTTQSGNTGAPIATIHDPSTVPTTSTSDEPVNLFDAARHAQNNDTRQPSSSATAAAAAAAGLPAAPNPTGAPGEVPGGILSFLRENPHFRHLRTIVQQQPQMLEPILQTLGTGNPGLAQMIASHQEEFLQLLSEDGDEGMEGGEMEGLEGLIPGAGAGAGQTTIAVTEEERDAIERLCNLGFSRDSVIQAYFACDKNEELAANFLFDQPDDDEP</sequence>
<dbReference type="GO" id="GO:0005829">
    <property type="term" value="C:cytosol"/>
    <property type="evidence" value="ECO:0007669"/>
    <property type="project" value="TreeGrafter"/>
</dbReference>
<feature type="domain" description="UBA" evidence="7">
    <location>
        <begin position="158"/>
        <end position="198"/>
    </location>
</feature>
<comment type="similarity">
    <text evidence="5">Belongs to the RAD23 family.</text>
</comment>
<evidence type="ECO:0000256" key="1">
    <source>
        <dbReference type="ARBA" id="ARBA00022737"/>
    </source>
</evidence>
<dbReference type="GO" id="GO:0005654">
    <property type="term" value="C:nucleoplasm"/>
    <property type="evidence" value="ECO:0007669"/>
    <property type="project" value="TreeGrafter"/>
</dbReference>
<dbReference type="InterPro" id="IPR004806">
    <property type="entry name" value="Rad23"/>
</dbReference>
<evidence type="ECO:0000259" key="7">
    <source>
        <dbReference type="PROSITE" id="PS50030"/>
    </source>
</evidence>
<dbReference type="EMBL" id="AZGZ01000004">
    <property type="protein sequence ID" value="KZZ95778.1"/>
    <property type="molecule type" value="Genomic_DNA"/>
</dbReference>
<comment type="function">
    <text evidence="5">Multiubiquitin chain receptor involved in modulation of proteasomal degradation. Involved in nucleotide excision repair.</text>
</comment>
<feature type="region of interest" description="Disordered" evidence="6">
    <location>
        <begin position="266"/>
        <end position="298"/>
    </location>
</feature>
<dbReference type="SMART" id="SM00213">
    <property type="entry name" value="UBQ"/>
    <property type="match status" value="1"/>
</dbReference>
<feature type="domain" description="UBA" evidence="7">
    <location>
        <begin position="392"/>
        <end position="433"/>
    </location>
</feature>
<dbReference type="GO" id="GO:0043130">
    <property type="term" value="F:ubiquitin binding"/>
    <property type="evidence" value="ECO:0007669"/>
    <property type="project" value="UniProtKB-UniRule"/>
</dbReference>
<dbReference type="SMART" id="SM00727">
    <property type="entry name" value="STI1"/>
    <property type="match status" value="1"/>
</dbReference>
<dbReference type="InterPro" id="IPR036353">
    <property type="entry name" value="XPC-bd_sf"/>
</dbReference>
<feature type="domain" description="Ubiquitin-like" evidence="8">
    <location>
        <begin position="1"/>
        <end position="77"/>
    </location>
</feature>
<dbReference type="PANTHER" id="PTHR10621:SF0">
    <property type="entry name" value="UV EXCISION REPAIR PROTEIN RAD23"/>
    <property type="match status" value="1"/>
</dbReference>
<comment type="caution">
    <text evidence="9">The sequence shown here is derived from an EMBL/GenBank/DDBJ whole genome shotgun (WGS) entry which is preliminary data.</text>
</comment>
<dbReference type="InterPro" id="IPR029071">
    <property type="entry name" value="Ubiquitin-like_domsf"/>
</dbReference>
<accession>A0A168BUY4</accession>
<protein>
    <recommendedName>
        <fullName evidence="5">UV excision repair protein RAD23</fullName>
    </recommendedName>
</protein>
<dbReference type="PRINTS" id="PR01839">
    <property type="entry name" value="RAD23PROTEIN"/>
</dbReference>
<dbReference type="CDD" id="cd14281">
    <property type="entry name" value="UBA2_Rad23_like"/>
    <property type="match status" value="1"/>
</dbReference>
<feature type="region of interest" description="Disordered" evidence="6">
    <location>
        <begin position="79"/>
        <end position="143"/>
    </location>
</feature>
<feature type="compositionally biased region" description="Low complexity" evidence="6">
    <location>
        <begin position="273"/>
        <end position="298"/>
    </location>
</feature>
<dbReference type="FunFam" id="1.10.8.10:FF:000003">
    <property type="entry name" value="UV excision repair protein RAD23 homolog"/>
    <property type="match status" value="1"/>
</dbReference>
<dbReference type="CDD" id="cd14280">
    <property type="entry name" value="UBA1_Rad23_like"/>
    <property type="match status" value="1"/>
</dbReference>
<dbReference type="CDD" id="cd01805">
    <property type="entry name" value="Ubl_Rad23"/>
    <property type="match status" value="1"/>
</dbReference>
<dbReference type="InterPro" id="IPR009060">
    <property type="entry name" value="UBA-like_sf"/>
</dbReference>
<dbReference type="PROSITE" id="PS50053">
    <property type="entry name" value="UBIQUITIN_2"/>
    <property type="match status" value="1"/>
</dbReference>
<proteinExistence type="inferred from homology"/>
<evidence type="ECO:0000313" key="9">
    <source>
        <dbReference type="EMBL" id="KZZ95778.1"/>
    </source>
</evidence>
<dbReference type="GO" id="GO:0043161">
    <property type="term" value="P:proteasome-mediated ubiquitin-dependent protein catabolic process"/>
    <property type="evidence" value="ECO:0007669"/>
    <property type="project" value="UniProtKB-UniRule"/>
</dbReference>
<dbReference type="GO" id="GO:0031593">
    <property type="term" value="F:polyubiquitin modification-dependent protein binding"/>
    <property type="evidence" value="ECO:0007669"/>
    <property type="project" value="UniProtKB-UniRule"/>
</dbReference>
<dbReference type="SUPFAM" id="SSF101238">
    <property type="entry name" value="XPC-binding domain"/>
    <property type="match status" value="1"/>
</dbReference>
<keyword evidence="4 5" id="KW-0539">Nucleus</keyword>
<evidence type="ECO:0000256" key="4">
    <source>
        <dbReference type="ARBA" id="ARBA00023242"/>
    </source>
</evidence>
<dbReference type="GO" id="GO:0070628">
    <property type="term" value="F:proteasome binding"/>
    <property type="evidence" value="ECO:0007669"/>
    <property type="project" value="TreeGrafter"/>
</dbReference>
<feature type="compositionally biased region" description="Polar residues" evidence="6">
    <location>
        <begin position="79"/>
        <end position="89"/>
    </location>
</feature>
<evidence type="ECO:0000256" key="3">
    <source>
        <dbReference type="ARBA" id="ARBA00023204"/>
    </source>
</evidence>
<dbReference type="InterPro" id="IPR000626">
    <property type="entry name" value="Ubiquitin-like_dom"/>
</dbReference>
<dbReference type="InterPro" id="IPR015360">
    <property type="entry name" value="XPC-bd"/>
</dbReference>
<feature type="compositionally biased region" description="Low complexity" evidence="6">
    <location>
        <begin position="95"/>
        <end position="143"/>
    </location>
</feature>
<feature type="compositionally biased region" description="Low complexity" evidence="6">
    <location>
        <begin position="209"/>
        <end position="230"/>
    </location>
</feature>
<dbReference type="PROSITE" id="PS50030">
    <property type="entry name" value="UBA"/>
    <property type="match status" value="2"/>
</dbReference>
<dbReference type="OrthoDB" id="419317at2759"/>
<gene>
    <name evidence="9" type="ORF">AAP_01454</name>
</gene>
<dbReference type="Gene3D" id="1.10.8.10">
    <property type="entry name" value="DNA helicase RuvA subunit, C-terminal domain"/>
    <property type="match status" value="2"/>
</dbReference>
<evidence type="ECO:0000256" key="2">
    <source>
        <dbReference type="ARBA" id="ARBA00022763"/>
    </source>
</evidence>
<dbReference type="Pfam" id="PF00240">
    <property type="entry name" value="ubiquitin"/>
    <property type="match status" value="1"/>
</dbReference>
<dbReference type="FunFam" id="3.10.20.90:FF:000175">
    <property type="entry name" value="UV excision repair protein Rad23"/>
    <property type="match status" value="1"/>
</dbReference>
<dbReference type="FunFam" id="1.10.8.10:FF:000002">
    <property type="entry name" value="UV excision repair protein RAD23 homolog"/>
    <property type="match status" value="1"/>
</dbReference>
<keyword evidence="2 5" id="KW-0227">DNA damage</keyword>
<reference evidence="9 10" key="1">
    <citation type="journal article" date="2016" name="Genome Biol. Evol.">
        <title>Divergent and convergent evolution of fungal pathogenicity.</title>
        <authorList>
            <person name="Shang Y."/>
            <person name="Xiao G."/>
            <person name="Zheng P."/>
            <person name="Cen K."/>
            <person name="Zhan S."/>
            <person name="Wang C."/>
        </authorList>
    </citation>
    <scope>NUCLEOTIDE SEQUENCE [LARGE SCALE GENOMIC DNA]</scope>
    <source>
        <strain evidence="9 10">ARSEF 7405</strain>
    </source>
</reference>
<dbReference type="VEuPathDB" id="FungiDB:AAP_01454"/>
<dbReference type="InterPro" id="IPR015940">
    <property type="entry name" value="UBA"/>
</dbReference>
<organism evidence="9 10">
    <name type="scientific">Ascosphaera apis ARSEF 7405</name>
    <dbReference type="NCBI Taxonomy" id="392613"/>
    <lineage>
        <taxon>Eukaryota</taxon>
        <taxon>Fungi</taxon>
        <taxon>Dikarya</taxon>
        <taxon>Ascomycota</taxon>
        <taxon>Pezizomycotina</taxon>
        <taxon>Eurotiomycetes</taxon>
        <taxon>Eurotiomycetidae</taxon>
        <taxon>Onygenales</taxon>
        <taxon>Ascosphaeraceae</taxon>
        <taxon>Ascosphaera</taxon>
    </lineage>
</organism>
<evidence type="ECO:0000313" key="10">
    <source>
        <dbReference type="Proteomes" id="UP000242877"/>
    </source>
</evidence>
<dbReference type="Gene3D" id="1.10.10.540">
    <property type="entry name" value="XPC-binding domain"/>
    <property type="match status" value="1"/>
</dbReference>